<reference evidence="2 3" key="1">
    <citation type="journal article" date="2013" name="PLoS Pathog.">
        <title>Genomic analysis of the Kiwifruit pathogen Pseudomonas syringae pv. actinidiae provides insight into the origins of an emergent plant disease.</title>
        <authorList>
            <person name="McCann H.C."/>
            <person name="Rikkerink E.H."/>
            <person name="Bertels F."/>
            <person name="Fiers M."/>
            <person name="Lu A."/>
            <person name="Rees-George J."/>
            <person name="Andersen M.T."/>
            <person name="Gleave A.P."/>
            <person name="Haubold B."/>
            <person name="Wohlers M.W."/>
            <person name="Guttman D.S."/>
            <person name="Wang P.W."/>
            <person name="Straub C."/>
            <person name="Vanneste J.L."/>
            <person name="Rainey P.B."/>
            <person name="Templeton M.D."/>
        </authorList>
    </citation>
    <scope>NUCLEOTIDE SEQUENCE [LARGE SCALE GENOMIC DNA]</scope>
    <source>
        <strain evidence="2 3">ICMP 19096</strain>
    </source>
</reference>
<dbReference type="InterPro" id="IPR058626">
    <property type="entry name" value="MdtA-like_b-barrel"/>
</dbReference>
<sequence>TIQQLDPVYADFTQPVADALQMRAAIQEGRLPKGGEDALSLSVDGTDYQSTGTLLFTDVAVDRTTGQVSLRARFANPKGVLLPGMYVRVRTPQR</sequence>
<dbReference type="PANTHER" id="PTHR30158:SF24">
    <property type="entry name" value="HLYD FAMILY SECRETION PROTEIN"/>
    <property type="match status" value="1"/>
</dbReference>
<dbReference type="AlphaFoldDB" id="A0A656JWP1"/>
<feature type="non-terminal residue" evidence="2">
    <location>
        <position position="94"/>
    </location>
</feature>
<dbReference type="SUPFAM" id="SSF111369">
    <property type="entry name" value="HlyD-like secretion proteins"/>
    <property type="match status" value="1"/>
</dbReference>
<dbReference type="Proteomes" id="UP000018849">
    <property type="component" value="Unassembled WGS sequence"/>
</dbReference>
<evidence type="ECO:0000313" key="3">
    <source>
        <dbReference type="Proteomes" id="UP000018849"/>
    </source>
</evidence>
<proteinExistence type="predicted"/>
<feature type="domain" description="Multidrug resistance protein MdtA-like beta-barrel" evidence="1">
    <location>
        <begin position="7"/>
        <end position="90"/>
    </location>
</feature>
<dbReference type="GO" id="GO:0005886">
    <property type="term" value="C:plasma membrane"/>
    <property type="evidence" value="ECO:0007669"/>
    <property type="project" value="TreeGrafter"/>
</dbReference>
<dbReference type="Gene3D" id="2.40.30.170">
    <property type="match status" value="1"/>
</dbReference>
<evidence type="ECO:0000313" key="2">
    <source>
        <dbReference type="EMBL" id="EPN58100.1"/>
    </source>
</evidence>
<organism evidence="2 3">
    <name type="scientific">Pseudomonas syringae pv. actinidiae ICMP 19096</name>
    <dbReference type="NCBI Taxonomy" id="1194405"/>
    <lineage>
        <taxon>Bacteria</taxon>
        <taxon>Pseudomonadati</taxon>
        <taxon>Pseudomonadota</taxon>
        <taxon>Gammaproteobacteria</taxon>
        <taxon>Pseudomonadales</taxon>
        <taxon>Pseudomonadaceae</taxon>
        <taxon>Pseudomonas</taxon>
        <taxon>Pseudomonas syringae</taxon>
    </lineage>
</organism>
<accession>A0A656JWP1</accession>
<evidence type="ECO:0000259" key="1">
    <source>
        <dbReference type="Pfam" id="PF25944"/>
    </source>
</evidence>
<dbReference type="GO" id="GO:0046677">
    <property type="term" value="P:response to antibiotic"/>
    <property type="evidence" value="ECO:0007669"/>
    <property type="project" value="TreeGrafter"/>
</dbReference>
<comment type="caution">
    <text evidence="2">The sequence shown here is derived from an EMBL/GenBank/DDBJ whole genome shotgun (WGS) entry which is preliminary data.</text>
</comment>
<dbReference type="PANTHER" id="PTHR30158">
    <property type="entry name" value="ACRA/E-RELATED COMPONENT OF DRUG EFFLUX TRANSPORTER"/>
    <property type="match status" value="1"/>
</dbReference>
<dbReference type="EMBL" id="AOKF01001689">
    <property type="protein sequence ID" value="EPN58100.1"/>
    <property type="molecule type" value="Genomic_DNA"/>
</dbReference>
<dbReference type="Pfam" id="PF25944">
    <property type="entry name" value="Beta-barrel_RND"/>
    <property type="match status" value="1"/>
</dbReference>
<protein>
    <submittedName>
        <fullName evidence="2">Multidrug resistance protein, AcrA/AcrE family</fullName>
    </submittedName>
</protein>
<gene>
    <name evidence="2" type="ORF">A245_19951</name>
</gene>
<feature type="non-terminal residue" evidence="2">
    <location>
        <position position="1"/>
    </location>
</feature>
<name>A0A656JWP1_PSESF</name>